<feature type="region of interest" description="Disordered" evidence="1">
    <location>
        <begin position="92"/>
        <end position="124"/>
    </location>
</feature>
<evidence type="ECO:0000256" key="2">
    <source>
        <dbReference type="SAM" id="SignalP"/>
    </source>
</evidence>
<reference evidence="3 4" key="1">
    <citation type="submission" date="2013-02" db="EMBL/GenBank/DDBJ databases">
        <title>The Genome Sequence of Acinetobacter johnsonii ANC 3681.</title>
        <authorList>
            <consortium name="The Broad Institute Genome Sequencing Platform"/>
            <consortium name="The Broad Institute Genome Sequencing Center for Infectious Disease"/>
            <person name="Cerqueira G."/>
            <person name="Feldgarden M."/>
            <person name="Courvalin P."/>
            <person name="Perichon B."/>
            <person name="Grillot-Courvalin C."/>
            <person name="Clermont D."/>
            <person name="Rocha E."/>
            <person name="Yoon E.-J."/>
            <person name="Nemec A."/>
            <person name="Walker B."/>
            <person name="Young S.K."/>
            <person name="Zeng Q."/>
            <person name="Gargeya S."/>
            <person name="Fitzgerald M."/>
            <person name="Haas B."/>
            <person name="Abouelleil A."/>
            <person name="Alvarado L."/>
            <person name="Arachchi H.M."/>
            <person name="Berlin A.M."/>
            <person name="Chapman S.B."/>
            <person name="Dewar J."/>
            <person name="Goldberg J."/>
            <person name="Griggs A."/>
            <person name="Gujja S."/>
            <person name="Hansen M."/>
            <person name="Howarth C."/>
            <person name="Imamovic A."/>
            <person name="Larimer J."/>
            <person name="McCowan C."/>
            <person name="Murphy C."/>
            <person name="Neiman D."/>
            <person name="Pearson M."/>
            <person name="Priest M."/>
            <person name="Roberts A."/>
            <person name="Saif S."/>
            <person name="Shea T."/>
            <person name="Sisk P."/>
            <person name="Sykes S."/>
            <person name="Wortman J."/>
            <person name="Nusbaum C."/>
            <person name="Birren B."/>
        </authorList>
    </citation>
    <scope>NUCLEOTIDE SEQUENCE [LARGE SCALE GENOMIC DNA]</scope>
    <source>
        <strain evidence="3 4">ANC 3681</strain>
    </source>
</reference>
<dbReference type="HOGENOM" id="CLU_157726_0_0_6"/>
<dbReference type="Proteomes" id="UP000018444">
    <property type="component" value="Unassembled WGS sequence"/>
</dbReference>
<name>N9CRW9_ACIJO</name>
<feature type="signal peptide" evidence="2">
    <location>
        <begin position="1"/>
        <end position="22"/>
    </location>
</feature>
<evidence type="ECO:0000256" key="1">
    <source>
        <dbReference type="SAM" id="MobiDB-lite"/>
    </source>
</evidence>
<evidence type="ECO:0000313" key="3">
    <source>
        <dbReference type="EMBL" id="ENV73279.1"/>
    </source>
</evidence>
<comment type="caution">
    <text evidence="3">The sequence shown here is derived from an EMBL/GenBank/DDBJ whole genome shotgun (WGS) entry which is preliminary data.</text>
</comment>
<dbReference type="PROSITE" id="PS51257">
    <property type="entry name" value="PROKAR_LIPOPROTEIN"/>
    <property type="match status" value="1"/>
</dbReference>
<dbReference type="EMBL" id="APPZ01000006">
    <property type="protein sequence ID" value="ENV73279.1"/>
    <property type="molecule type" value="Genomic_DNA"/>
</dbReference>
<keyword evidence="2" id="KW-0732">Signal</keyword>
<feature type="region of interest" description="Disordered" evidence="1">
    <location>
        <begin position="53"/>
        <end position="78"/>
    </location>
</feature>
<dbReference type="AlphaFoldDB" id="N9CRW9"/>
<evidence type="ECO:0008006" key="5">
    <source>
        <dbReference type="Google" id="ProtNLM"/>
    </source>
</evidence>
<dbReference type="PATRIC" id="fig|1217662.4.peg.1135"/>
<feature type="chain" id="PRO_5004139997" description="Acid shock protein" evidence="2">
    <location>
        <begin position="23"/>
        <end position="124"/>
    </location>
</feature>
<gene>
    <name evidence="3" type="ORF">F946_01170</name>
</gene>
<protein>
    <recommendedName>
        <fullName evidence="5">Acid shock protein</fullName>
    </recommendedName>
</protein>
<proteinExistence type="predicted"/>
<organism evidence="3 4">
    <name type="scientific">Acinetobacter johnsonii ANC 3681</name>
    <dbReference type="NCBI Taxonomy" id="1217662"/>
    <lineage>
        <taxon>Bacteria</taxon>
        <taxon>Pseudomonadati</taxon>
        <taxon>Pseudomonadota</taxon>
        <taxon>Gammaproteobacteria</taxon>
        <taxon>Moraxellales</taxon>
        <taxon>Moraxellaceae</taxon>
        <taxon>Acinetobacter</taxon>
    </lineage>
</organism>
<accession>N9CRW9</accession>
<dbReference type="RefSeq" id="WP_004980095.1">
    <property type="nucleotide sequence ID" value="NZ_KB849705.1"/>
</dbReference>
<evidence type="ECO:0000313" key="4">
    <source>
        <dbReference type="Proteomes" id="UP000018444"/>
    </source>
</evidence>
<dbReference type="GeneID" id="56338370"/>
<feature type="compositionally biased region" description="Basic and acidic residues" evidence="1">
    <location>
        <begin position="113"/>
        <end position="124"/>
    </location>
</feature>
<sequence length="124" mass="13511">MKKISTFIAAGLFTTLSATAFACPQGTTLSGGTGANHKGGKCVATMNVTKHDQVMKQDKTAKHDQAMKQDKMTKHDPAMKQYKMVKHDSMKANEMPHKSHKDAHAPNPNIPKAEPDTHKVVKTS</sequence>